<dbReference type="EMBL" id="BSEV01000035">
    <property type="protein sequence ID" value="GLK14713.1"/>
    <property type="molecule type" value="Genomic_DNA"/>
</dbReference>
<accession>A0A9W6MI92</accession>
<dbReference type="AlphaFoldDB" id="A0A9W6MI92"/>
<feature type="chain" id="PRO_5040907256" evidence="1">
    <location>
        <begin position="29"/>
        <end position="109"/>
    </location>
</feature>
<keyword evidence="3" id="KW-1185">Reference proteome</keyword>
<evidence type="ECO:0000256" key="1">
    <source>
        <dbReference type="SAM" id="SignalP"/>
    </source>
</evidence>
<reference evidence="2" key="2">
    <citation type="submission" date="2023-01" db="EMBL/GenBank/DDBJ databases">
        <authorList>
            <person name="Sun Q."/>
            <person name="Evtushenko L."/>
        </authorList>
    </citation>
    <scope>NUCLEOTIDE SEQUENCE</scope>
    <source>
        <strain evidence="2">VKM Ac-2007</strain>
    </source>
</reference>
<dbReference type="RefSeq" id="WP_271222940.1">
    <property type="nucleotide sequence ID" value="NZ_BAAAVD010000029.1"/>
</dbReference>
<reference evidence="2" key="1">
    <citation type="journal article" date="2014" name="Int. J. Syst. Evol. Microbiol.">
        <title>Complete genome sequence of Corynebacterium casei LMG S-19264T (=DSM 44701T), isolated from a smear-ripened cheese.</title>
        <authorList>
            <consortium name="US DOE Joint Genome Institute (JGI-PGF)"/>
            <person name="Walter F."/>
            <person name="Albersmeier A."/>
            <person name="Kalinowski J."/>
            <person name="Ruckert C."/>
        </authorList>
    </citation>
    <scope>NUCLEOTIDE SEQUENCE</scope>
    <source>
        <strain evidence="2">VKM Ac-2007</strain>
    </source>
</reference>
<evidence type="ECO:0000313" key="2">
    <source>
        <dbReference type="EMBL" id="GLK14713.1"/>
    </source>
</evidence>
<organism evidence="2 3">
    <name type="scientific">Streptosporangium carneum</name>
    <dbReference type="NCBI Taxonomy" id="47481"/>
    <lineage>
        <taxon>Bacteria</taxon>
        <taxon>Bacillati</taxon>
        <taxon>Actinomycetota</taxon>
        <taxon>Actinomycetes</taxon>
        <taxon>Streptosporangiales</taxon>
        <taxon>Streptosporangiaceae</taxon>
        <taxon>Streptosporangium</taxon>
    </lineage>
</organism>
<protein>
    <submittedName>
        <fullName evidence="2">Uncharacterized protein</fullName>
    </submittedName>
</protein>
<proteinExistence type="predicted"/>
<feature type="signal peptide" evidence="1">
    <location>
        <begin position="1"/>
        <end position="28"/>
    </location>
</feature>
<name>A0A9W6MI92_9ACTN</name>
<dbReference type="Proteomes" id="UP001143474">
    <property type="component" value="Unassembled WGS sequence"/>
</dbReference>
<gene>
    <name evidence="2" type="ORF">GCM10017600_81250</name>
</gene>
<keyword evidence="1" id="KW-0732">Signal</keyword>
<evidence type="ECO:0000313" key="3">
    <source>
        <dbReference type="Proteomes" id="UP001143474"/>
    </source>
</evidence>
<sequence length="109" mass="10781">MTLTKRLAAVVAAAVLVGPLLSAPAAHASGFYVCAEGTLSKSGDIAGRGCTGAGFGDATVAISSGPAAGMYDCLSSVFWPQSGLVFASQCATAMPLSSVPKDTVAGERR</sequence>
<comment type="caution">
    <text evidence="2">The sequence shown here is derived from an EMBL/GenBank/DDBJ whole genome shotgun (WGS) entry which is preliminary data.</text>
</comment>